<proteinExistence type="inferred from homology"/>
<dbReference type="CDD" id="cd12087">
    <property type="entry name" value="TM_EGFR-like"/>
    <property type="match status" value="1"/>
</dbReference>
<feature type="region of interest" description="Disordered" evidence="8">
    <location>
        <begin position="193"/>
        <end position="387"/>
    </location>
</feature>
<evidence type="ECO:0000256" key="1">
    <source>
        <dbReference type="ARBA" id="ARBA00004479"/>
    </source>
</evidence>
<dbReference type="EMBL" id="JAQQWI010000011">
    <property type="protein sequence ID" value="KAK8017267.1"/>
    <property type="molecule type" value="Genomic_DNA"/>
</dbReference>
<accession>A0ABR1RQV3</accession>
<dbReference type="PANTHER" id="PTHR15549">
    <property type="entry name" value="PAIRED IMMUNOGLOBULIN-LIKE TYPE 2 RECEPTOR"/>
    <property type="match status" value="1"/>
</dbReference>
<evidence type="ECO:0000256" key="3">
    <source>
        <dbReference type="ARBA" id="ARBA00022692"/>
    </source>
</evidence>
<keyword evidence="3 9" id="KW-0812">Transmembrane</keyword>
<comment type="subcellular location">
    <subcellularLocation>
        <location evidence="1">Membrane</location>
        <topology evidence="1">Single-pass type I membrane protein</topology>
    </subcellularLocation>
</comment>
<evidence type="ECO:0000313" key="10">
    <source>
        <dbReference type="EMBL" id="KAK8017267.1"/>
    </source>
</evidence>
<evidence type="ECO:0000256" key="2">
    <source>
        <dbReference type="ARBA" id="ARBA00005341"/>
    </source>
</evidence>
<dbReference type="PANTHER" id="PTHR15549:SF30">
    <property type="entry name" value="MID2 DOMAIN-CONTAINING PROTEIN"/>
    <property type="match status" value="1"/>
</dbReference>
<gene>
    <name evidence="10" type="ORF">PG991_008343</name>
</gene>
<sequence>MSSDDENPKSRYGLSCPSGGTFYICQNSPTQFVGCCATDPCKNDGICPDDSLRTSSFSQGNYKDIDKEACVGGGAWYTCAGISPPFLGCCLNDPCNNNGCSRSNLTAAKLSSNPAEAAPFLTSSAPSPTSSTSTSTPSSAASSTSAPSSDSDSKGFPVGAIAGIVVGAVLAIAVIGFLLWRLRKSKKTFYHPPPVAQVPPSPQNEAHPHHPSGMYSPYKAHLDTFHNNGGTTPTTLVNSSATTTPRPPESFYDAQSVRTYSAPPLSPHGGSNQSHWSPPSVRHSRVVSSHSSLGSEYGSGGAAGAGGGGNDFLGAHHHHPGMPPKRYSGQAQHFQPMSEPISELAGSEVSGPQGTVSEIGWSDRDEERYSHQQPQRQQQQQAGLGIK</sequence>
<feature type="compositionally biased region" description="Pro residues" evidence="8">
    <location>
        <begin position="193"/>
        <end position="202"/>
    </location>
</feature>
<comment type="caution">
    <text evidence="10">The sequence shown here is derived from an EMBL/GenBank/DDBJ whole genome shotgun (WGS) entry which is preliminary data.</text>
</comment>
<evidence type="ECO:0000256" key="7">
    <source>
        <dbReference type="ARBA" id="ARBA00023180"/>
    </source>
</evidence>
<keyword evidence="11" id="KW-1185">Reference proteome</keyword>
<keyword evidence="7" id="KW-0325">Glycoprotein</keyword>
<evidence type="ECO:0000256" key="8">
    <source>
        <dbReference type="SAM" id="MobiDB-lite"/>
    </source>
</evidence>
<feature type="transmembrane region" description="Helical" evidence="9">
    <location>
        <begin position="156"/>
        <end position="180"/>
    </location>
</feature>
<feature type="compositionally biased region" description="Basic and acidic residues" evidence="8">
    <location>
        <begin position="361"/>
        <end position="370"/>
    </location>
</feature>
<evidence type="ECO:0000256" key="4">
    <source>
        <dbReference type="ARBA" id="ARBA00022729"/>
    </source>
</evidence>
<dbReference type="InterPro" id="IPR051694">
    <property type="entry name" value="Immunoregulatory_rcpt-like"/>
</dbReference>
<dbReference type="InterPro" id="IPR007947">
    <property type="entry name" value="CD164_MGC24"/>
</dbReference>
<evidence type="ECO:0000256" key="6">
    <source>
        <dbReference type="ARBA" id="ARBA00023136"/>
    </source>
</evidence>
<feature type="compositionally biased region" description="Polar residues" evidence="8">
    <location>
        <begin position="225"/>
        <end position="244"/>
    </location>
</feature>
<feature type="region of interest" description="Disordered" evidence="8">
    <location>
        <begin position="119"/>
        <end position="153"/>
    </location>
</feature>
<feature type="compositionally biased region" description="Low complexity" evidence="8">
    <location>
        <begin position="277"/>
        <end position="296"/>
    </location>
</feature>
<evidence type="ECO:0000313" key="11">
    <source>
        <dbReference type="Proteomes" id="UP001396898"/>
    </source>
</evidence>
<feature type="compositionally biased region" description="Gly residues" evidence="8">
    <location>
        <begin position="297"/>
        <end position="311"/>
    </location>
</feature>
<keyword evidence="6 9" id="KW-0472">Membrane</keyword>
<evidence type="ECO:0000256" key="5">
    <source>
        <dbReference type="ARBA" id="ARBA00022989"/>
    </source>
</evidence>
<feature type="compositionally biased region" description="Low complexity" evidence="8">
    <location>
        <begin position="122"/>
        <end position="150"/>
    </location>
</feature>
<dbReference type="Proteomes" id="UP001396898">
    <property type="component" value="Unassembled WGS sequence"/>
</dbReference>
<dbReference type="Pfam" id="PF05283">
    <property type="entry name" value="MGC-24"/>
    <property type="match status" value="1"/>
</dbReference>
<keyword evidence="4" id="KW-0732">Signal</keyword>
<organism evidence="10 11">
    <name type="scientific">Apiospora marii</name>
    <dbReference type="NCBI Taxonomy" id="335849"/>
    <lineage>
        <taxon>Eukaryota</taxon>
        <taxon>Fungi</taxon>
        <taxon>Dikarya</taxon>
        <taxon>Ascomycota</taxon>
        <taxon>Pezizomycotina</taxon>
        <taxon>Sordariomycetes</taxon>
        <taxon>Xylariomycetidae</taxon>
        <taxon>Amphisphaeriales</taxon>
        <taxon>Apiosporaceae</taxon>
        <taxon>Apiospora</taxon>
    </lineage>
</organism>
<reference evidence="10 11" key="1">
    <citation type="submission" date="2023-01" db="EMBL/GenBank/DDBJ databases">
        <title>Analysis of 21 Apiospora genomes using comparative genomics revels a genus with tremendous synthesis potential of carbohydrate active enzymes and secondary metabolites.</title>
        <authorList>
            <person name="Sorensen T."/>
        </authorList>
    </citation>
    <scope>NUCLEOTIDE SEQUENCE [LARGE SCALE GENOMIC DNA]</scope>
    <source>
        <strain evidence="10 11">CBS 20057</strain>
    </source>
</reference>
<evidence type="ECO:0000256" key="9">
    <source>
        <dbReference type="SAM" id="Phobius"/>
    </source>
</evidence>
<feature type="compositionally biased region" description="Low complexity" evidence="8">
    <location>
        <begin position="372"/>
        <end position="381"/>
    </location>
</feature>
<keyword evidence="5 9" id="KW-1133">Transmembrane helix</keyword>
<name>A0ABR1RQV3_9PEZI</name>
<protein>
    <submittedName>
        <fullName evidence="10">Uncharacterized protein</fullName>
    </submittedName>
</protein>
<comment type="similarity">
    <text evidence="2">Belongs to the CD164 family.</text>
</comment>